<organism evidence="2 3">
    <name type="scientific">Rothia amarae</name>
    <dbReference type="NCBI Taxonomy" id="169480"/>
    <lineage>
        <taxon>Bacteria</taxon>
        <taxon>Bacillati</taxon>
        <taxon>Actinomycetota</taxon>
        <taxon>Actinomycetes</taxon>
        <taxon>Micrococcales</taxon>
        <taxon>Micrococcaceae</taxon>
        <taxon>Rothia</taxon>
    </lineage>
</organism>
<reference evidence="2 3" key="1">
    <citation type="submission" date="2020-09" db="EMBL/GenBank/DDBJ databases">
        <title>Investigation of environmental microbe.</title>
        <authorList>
            <person name="Ou Y."/>
            <person name="Kang Q."/>
        </authorList>
    </citation>
    <scope>NUCLEOTIDE SEQUENCE [LARGE SCALE GENOMIC DNA]</scope>
    <source>
        <strain evidence="2 3">KJZ-9</strain>
    </source>
</reference>
<keyword evidence="2" id="KW-0547">Nucleotide-binding</keyword>
<evidence type="ECO:0000256" key="1">
    <source>
        <dbReference type="SAM" id="MobiDB-lite"/>
    </source>
</evidence>
<gene>
    <name evidence="2" type="ORF">IDM48_03465</name>
</gene>
<sequence length="1310" mass="145541">MKEQFFVNEQSNAASTSSNPQGSQGGNSAPAPVSFPEPPTEDTRNHSIEEGLDAWGKQMDLYTGPDALLDFNQVDYVHIDITDANPSGLAQLMMGRKTRLSTIIRDKSKLQSAMDAAQTLRSKIFELETHHGLSAGYFAAGTASWLSRSVQKNGMMTEKRFIAPILLAPVSISVHPTSNDFEIKLTGAAQLNPAMVRQINKEYGINLENMDIAELANSMSKLDPEPVIDRMRTSVNHIPGMMIESKYLISTFADVKESTSELPDKALTPLVQNLAQLALEPEDTMCPEVFVNNSALDVDHRDPENEMLVFDADAASQDVIDLATAGHSLVVTSASGTEPLETAANIAASLMSRGKSVLVVGEKSSTVEEFSGLIKSAGMQELTLDLLSESTPENLRDLMVRAIVRNEQVAEPNMRETFETLKETRERLANHTAALKFTESRWGCSVYDALQTLAALTAQEEAPATSIRFSREVLDNLTDRADVTEKLQKLADLAAFKPSTHLSAWKNAKLITTDECKAAHELVISLRDSMESLHRKMSALCAETGMRLGRTLEEWTEQLYLLERIGATLTRFRVDVYDRPVTDLMAATASGSWRREHGVEMSSIQRSRLRKAAKEYILPGIHIGDLHETLQIIQSQREEWISWAEDPREPSVPAETMEIKSALRLLKLEFSGLEIVLEDSPEGNEFESIDVSIVLQRLMNLEADYRNLMTLPERDQLTAELKTQGLEALMSDLLERQVSRDLVGAELELAWWQSALEMMMSSQELEILDGATLRELEGKFRMADSAHIAAGAARLSAAIARNWNHKIAQDTEGSAYLKSQLTGHEFRFDQLLENAPGMATALYPLWITSPFALSRRISPQMRFDCAILLDAESSPMAANLPAITRADQVIALGDPHSGFPAPFMVSAVAKSAPVDTDHNIVSTYSALSKILPKRTLSLLKDRAVDPAVFAYLNEHFYDGKLRAYPWGEEISQTTPAFIAEYLDSTGKISDNSNLDSPEFEVQRVAQRVLEHAYKNPNQSLAVVTASPRHARRIAESVRSMLAQYPQMAPFFSGGREPFRVVDLARAGGMVRDVIIFSLGTGIGRQGAVNHQLGQLSEEHGRELLVLGLSRARHLTRFMACVQPKDLDPERLEYGARDLYNILRDHEAYLERQGLEQTATITDKIPANEFLKNTDIEAIDMGDWLLNDMVRRLHDRGVKLRESEYDNISLVALSSEESLMAGSTLSPRQRKMGTETPPLKVNLPLAAISDGSEEFARMSVRERSRLVPDRLSKTGWNYLTLWTIEVFSDPESVVDRMCLYLGIEGSDDDAE</sequence>
<keyword evidence="3" id="KW-1185">Reference proteome</keyword>
<evidence type="ECO:0000313" key="3">
    <source>
        <dbReference type="Proteomes" id="UP000516421"/>
    </source>
</evidence>
<accession>A0A7H2BLD8</accession>
<dbReference type="Proteomes" id="UP000516421">
    <property type="component" value="Chromosome"/>
</dbReference>
<dbReference type="Gene3D" id="3.40.50.300">
    <property type="entry name" value="P-loop containing nucleotide triphosphate hydrolases"/>
    <property type="match status" value="1"/>
</dbReference>
<name>A0A7H2BLD8_9MICC</name>
<dbReference type="InterPro" id="IPR027417">
    <property type="entry name" value="P-loop_NTPase"/>
</dbReference>
<dbReference type="GO" id="GO:0004386">
    <property type="term" value="F:helicase activity"/>
    <property type="evidence" value="ECO:0007669"/>
    <property type="project" value="UniProtKB-KW"/>
</dbReference>
<protein>
    <submittedName>
        <fullName evidence="2">DNA helicase</fullName>
    </submittedName>
</protein>
<dbReference type="KEGG" id="rama:IDM48_03465"/>
<evidence type="ECO:0000313" key="2">
    <source>
        <dbReference type="EMBL" id="QNV40484.1"/>
    </source>
</evidence>
<feature type="compositionally biased region" description="Low complexity" evidence="1">
    <location>
        <begin position="15"/>
        <end position="28"/>
    </location>
</feature>
<proteinExistence type="predicted"/>
<dbReference type="EMBL" id="CP061538">
    <property type="protein sequence ID" value="QNV40484.1"/>
    <property type="molecule type" value="Genomic_DNA"/>
</dbReference>
<keyword evidence="2" id="KW-0378">Hydrolase</keyword>
<keyword evidence="2" id="KW-0067">ATP-binding</keyword>
<keyword evidence="2" id="KW-0347">Helicase</keyword>
<feature type="region of interest" description="Disordered" evidence="1">
    <location>
        <begin position="1"/>
        <end position="46"/>
    </location>
</feature>